<accession>A0ABQ9XW51</accession>
<evidence type="ECO:0000313" key="3">
    <source>
        <dbReference type="Proteomes" id="UP001281761"/>
    </source>
</evidence>
<proteinExistence type="predicted"/>
<name>A0ABQ9XW51_9EUKA</name>
<reference evidence="2 3" key="1">
    <citation type="journal article" date="2022" name="bioRxiv">
        <title>Genomics of Preaxostyla Flagellates Illuminates Evolutionary Transitions and the Path Towards Mitochondrial Loss.</title>
        <authorList>
            <person name="Novak L.V.F."/>
            <person name="Treitli S.C."/>
            <person name="Pyrih J."/>
            <person name="Halakuc P."/>
            <person name="Pipaliya S.V."/>
            <person name="Vacek V."/>
            <person name="Brzon O."/>
            <person name="Soukal P."/>
            <person name="Eme L."/>
            <person name="Dacks J.B."/>
            <person name="Karnkowska A."/>
            <person name="Elias M."/>
            <person name="Hampl V."/>
        </authorList>
    </citation>
    <scope>NUCLEOTIDE SEQUENCE [LARGE SCALE GENOMIC DNA]</scope>
    <source>
        <strain evidence="2">NAU3</strain>
        <tissue evidence="2">Gut</tissue>
    </source>
</reference>
<evidence type="ECO:0000256" key="1">
    <source>
        <dbReference type="SAM" id="MobiDB-lite"/>
    </source>
</evidence>
<keyword evidence="3" id="KW-1185">Reference proteome</keyword>
<evidence type="ECO:0000313" key="2">
    <source>
        <dbReference type="EMBL" id="KAK2955685.1"/>
    </source>
</evidence>
<feature type="compositionally biased region" description="Low complexity" evidence="1">
    <location>
        <begin position="2005"/>
        <end position="2018"/>
    </location>
</feature>
<feature type="region of interest" description="Disordered" evidence="1">
    <location>
        <begin position="1999"/>
        <end position="2023"/>
    </location>
</feature>
<organism evidence="2 3">
    <name type="scientific">Blattamonas nauphoetae</name>
    <dbReference type="NCBI Taxonomy" id="2049346"/>
    <lineage>
        <taxon>Eukaryota</taxon>
        <taxon>Metamonada</taxon>
        <taxon>Preaxostyla</taxon>
        <taxon>Oxymonadida</taxon>
        <taxon>Blattamonas</taxon>
    </lineage>
</organism>
<dbReference type="Proteomes" id="UP001281761">
    <property type="component" value="Unassembled WGS sequence"/>
</dbReference>
<sequence length="2188" mass="236934">MFGSSISQHVSNNRVSSCTNHDEGTAFLDVHFGGSLHALNTSFSDCSRQSNLVVDESHRNITQTGRLFNVSLECTSVKYSHCTYCHMTSADAGNHGGSAIFLRDVYVPLTLVCCFFDDCTATVKNNDGGAVHYQGVIGDLKPCLFTNCSFTECRVTQLEVSTSGGSIIAYHTQITTINHCFFDKSFAGGRAGAIYSSYCKFIVFNTAFIGCQTGYYGGAMFVFGLDPFLFHSVLFRDNKAGATFANAKDVAMSYFETLDLTDCFVNCNTNSKVGLYLCDGEGVPKENNTVLIPQNTSTFTISTPNIAFTADRATITVTASEALSGTMSFLLSGCLLPRLVHVEFGLPNHPSTTGQGIVTSGADGILPSPPSAAYSVRKWSWGGHVFPPFVLSATASPVDAETGQIDMTGIYLTSGTYSMVVRGSDDSEVTTVPVFESQSALTVTHGMSSTESNKLKYEMEYTIEEVRCDGELVRMESVYTFTIPYPASTLDGVDQTNDSDWTQLRFVGTNLVGARYTLWLETDDAVSPPHSTTVELSPSSLTSLSTWTAVLYPLTAPTLLYGRSYKVLSAVSVDGLHAPTITVGSFSTPSEPARIVSLVLSKYEDSMKTAVFSVTGRALTANMKYSKEIFVTATGAESGIGKAVLFSTDVSEIELSYSTTYTVEGVEDKDGVSVLYHSGLTFTTESEPMRLVTFRIERYLEKDKKVEFRMTGQKLETDETYDVSLSIGSSVKHFVSMKFSASDDAWMGSALLYPLSDAELSYGVEYNVTEFSQTVSSTTTTHFFESYLVKIIPEPPRLTTLNPIVAYSDQDKKGVVSLSGIGLCGEYTVTMTRSKGLSGTETMSVSFDSSGKGTINGVLYGTAGVGEIGLKYGTIYELSEMIDSSSKPVHFESDLVFETIAEPSRLTKVNEPTVGEHSNSTTIGFVGHHMVAGEYSVSLENTADETDTPTLVVTFASDGSGSGTAQLHPTAELKYGGTYKVIGMTTSMANARTLHVDGGLTFPVTPEPSRLTEISLTGKLDKEKKVSFSCCGRGMKNGPYKIKLSGSKTISASFDESGLAGSGTAVLFSTDVSEIELSYSTTYTVEGVEDKDGVSVLYHSGLTFTTGSEPMRLVTFRIERYLEKDKKVEFRMTGQKLETDETYDVSLSIGSSVKHFVSMKFSASDDAWMGSALLYPLSSAELWYGVEYNVTEFSQTVSSTTTTHFFESNFVKIMAEPRRLISIDSIVATGMNKSVLTLSSRTLTPNDQYELVFTGSPLTASNADHIFAVNVTVTSALSSTVDVTLYPSGANTVKYGHEYVLTSMIQKGESESILFENDGCKFRTPSEPARLKSIAASELKGDQKSLISLTITTAALLPNTPYSLTLLSTWTGQTPSHKRVLTMTTTEAGLLPVFDACLYPFVTLSGSQLSYNTTYNVDSLSWSEGKTLVDFGLSFSIPVEPARVEDVDFHLSGNRRRLEVTLIGRHLAEGMGKVCLKKDNQVWESLDVIELMNSTHAYAEFNVDETQSPSHIKYQNEYQVVPMGDASSGFFVNEDVVILVPAPPHITSIHCEFLNSLQNICKIQLKGTDFIVGTEYDVTLNNKVRIIVRFKTSSEGESEGVSIGKNGKLQYNTRYTLTDVKPLLNDDGEILHSGTLSFETGYQKVLEVIVREGGSSEISECGTIGKPCESVLVGWRVGEDEGVSGVVVKIDESVGFGGRVVVGEKEVEIGGLFEGENDLKVSSGDLSEDGVEGVVSVSGGRVVIVGVRLILPSGWEMREKRVRTVLSGFGECVVRSMSIVSGWKGEGVGMGLVSWLGGSLSVEKIVMEGVEMESGILLVNCSSLKKEVSLDLTSNRFIGVETRNVPLVDFSSKSKESCFSMRDCVFVSTERVESGVVGDRMGVIAVETWQEKMSIENCRFSDCGTVEGRSGSSKKGGVLIVVVGGSNVGERKELELLGNVFMDSCVSWSGSGEEKRGGVTVWSVGVGQTKIDLCGSWFEETSVSGAVLDRDSFGIPIVDGKRKIPSPNSPFSDDSPPSQRKPRLDAYHTTVPIVTRPSISPNSSSPQNQNSFLHAHTGTFSINPFFISPSNNNRRALTSLFSAPPLPLQSQSILPHHPTAPSHSSLPFQKVSANIAPNMVRVDTILIGQHRHTPTTCHADITAEVTPSSEVNIASRFNTPDTPTDCPSARHFPSEDIMHYHISESHCQ</sequence>
<comment type="caution">
    <text evidence="2">The sequence shown here is derived from an EMBL/GenBank/DDBJ whole genome shotgun (WGS) entry which is preliminary data.</text>
</comment>
<protein>
    <submittedName>
        <fullName evidence="2">Uncharacterized protein</fullName>
    </submittedName>
</protein>
<gene>
    <name evidence="2" type="ORF">BLNAU_9375</name>
</gene>
<dbReference type="EMBL" id="JARBJD010000064">
    <property type="protein sequence ID" value="KAK2955685.1"/>
    <property type="molecule type" value="Genomic_DNA"/>
</dbReference>